<comment type="similarity">
    <text evidence="2">Belongs to the protein kinase superfamily. STE Ser/Thr protein kinase family. STE20 subfamily.</text>
</comment>
<dbReference type="RefSeq" id="XP_001738853.1">
    <property type="nucleotide sequence ID" value="XM_001738801.1"/>
</dbReference>
<comment type="catalytic activity">
    <reaction evidence="7">
        <text>L-threonyl-[protein] + ATP = O-phospho-L-threonyl-[protein] + ADP + H(+)</text>
        <dbReference type="Rhea" id="RHEA:46608"/>
        <dbReference type="Rhea" id="RHEA-COMP:11060"/>
        <dbReference type="Rhea" id="RHEA-COMP:11605"/>
        <dbReference type="ChEBI" id="CHEBI:15378"/>
        <dbReference type="ChEBI" id="CHEBI:30013"/>
        <dbReference type="ChEBI" id="CHEBI:30616"/>
        <dbReference type="ChEBI" id="CHEBI:61977"/>
        <dbReference type="ChEBI" id="CHEBI:456216"/>
        <dbReference type="EC" id="2.7.11.1"/>
    </reaction>
</comment>
<dbReference type="InterPro" id="IPR017441">
    <property type="entry name" value="Protein_kinase_ATP_BS"/>
</dbReference>
<dbReference type="KEGG" id="edi:EDI_195570"/>
<reference evidence="13" key="1">
    <citation type="submission" date="2007-12" db="EMBL/GenBank/DDBJ databases">
        <title>Annotation of Entamoeba dispar SAW760.</title>
        <authorList>
            <person name="Lorenzi H."/>
            <person name="Inman J."/>
            <person name="Schobel S."/>
            <person name="Amedeo P."/>
            <person name="Caler E."/>
        </authorList>
    </citation>
    <scope>NUCLEOTIDE SEQUENCE [LARGE SCALE GENOMIC DNA]</scope>
    <source>
        <strain evidence="13">ATCC PRA-260 / SAW760</strain>
    </source>
</reference>
<dbReference type="InterPro" id="IPR000095">
    <property type="entry name" value="CRIB_dom"/>
</dbReference>
<dbReference type="eggNOG" id="KOG0578">
    <property type="taxonomic scope" value="Eukaryota"/>
</dbReference>
<keyword evidence="3 12" id="KW-0808">Transferase</keyword>
<dbReference type="OrthoDB" id="2914378at2759"/>
<dbReference type="InterPro" id="IPR036936">
    <property type="entry name" value="CRIB_dom_sf"/>
</dbReference>
<keyword evidence="12" id="KW-0418">Kinase</keyword>
<keyword evidence="12" id="KW-0723">Serine/threonine-protein kinase</keyword>
<dbReference type="InterPro" id="IPR001849">
    <property type="entry name" value="PH_domain"/>
</dbReference>
<evidence type="ECO:0000313" key="12">
    <source>
        <dbReference type="EMBL" id="EDR24763.1"/>
    </source>
</evidence>
<dbReference type="GO" id="GO:0106310">
    <property type="term" value="F:protein serine kinase activity"/>
    <property type="evidence" value="ECO:0007669"/>
    <property type="project" value="RHEA"/>
</dbReference>
<dbReference type="SUPFAM" id="SSF56112">
    <property type="entry name" value="Protein kinase-like (PK-like)"/>
    <property type="match status" value="1"/>
</dbReference>
<dbReference type="PANTHER" id="PTHR45832:SF22">
    <property type="entry name" value="SERINE_THREONINE-PROTEIN KINASE SAMKA-RELATED"/>
    <property type="match status" value="1"/>
</dbReference>
<gene>
    <name evidence="12" type="ORF">EDI_195570</name>
</gene>
<evidence type="ECO:0000259" key="10">
    <source>
        <dbReference type="PROSITE" id="PS50003"/>
    </source>
</evidence>
<dbReference type="Gene3D" id="1.10.510.10">
    <property type="entry name" value="Transferase(Phosphotransferase) domain 1"/>
    <property type="match status" value="1"/>
</dbReference>
<proteinExistence type="inferred from homology"/>
<dbReference type="EMBL" id="DS549799">
    <property type="protein sequence ID" value="EDR24763.1"/>
    <property type="molecule type" value="Genomic_DNA"/>
</dbReference>
<name>B0EL01_ENTDS</name>
<dbReference type="InterPro" id="IPR008271">
    <property type="entry name" value="Ser/Thr_kinase_AS"/>
</dbReference>
<dbReference type="Proteomes" id="UP000008076">
    <property type="component" value="Unassembled WGS sequence"/>
</dbReference>
<dbReference type="Pfam" id="PF00786">
    <property type="entry name" value="PBD"/>
    <property type="match status" value="1"/>
</dbReference>
<dbReference type="PROSITE" id="PS00107">
    <property type="entry name" value="PROTEIN_KINASE_ATP"/>
    <property type="match status" value="1"/>
</dbReference>
<dbReference type="InterPro" id="IPR011009">
    <property type="entry name" value="Kinase-like_dom_sf"/>
</dbReference>
<dbReference type="SMART" id="SM00233">
    <property type="entry name" value="PH"/>
    <property type="match status" value="1"/>
</dbReference>
<dbReference type="GeneID" id="5883993"/>
<dbReference type="SUPFAM" id="SSF50729">
    <property type="entry name" value="PH domain-like"/>
    <property type="match status" value="1"/>
</dbReference>
<sequence>MSTVCFLLCINIFKSYYFCESWNNPVFEGYLSKQSGIMKSWKRKWVRLTKTDVYVFDNPTKNTPILTIPLQRTVVSLVASMGDSYLKLDSKKLGKQFIFNAPCKDQAERWVTAINNTIDAGLTRPSGMTQVVHVDFDPNLGYIGLPPEWERFLNEGGITTDEYKKNKDVVDDVLNFQIQRQGDKANLPSVPAPISQPKQSKAVVEPLPEDVEKVQLKDVTIEQDPREFYSDFEKIGEGASGEVFSAKRKADGIVVALKQMEVNSDNEKLIATEISLMKGCKHDNVVTFYEAFFLPAKKLMWMSMEYMDGGCLTDILENHDIIEMTEPQIAYVCRETLRALNFIHGLHCIHRDIKSDNMLLTNDGHVKLADFGYAAQLNQKQKNRNTVVGTPYWMAPELIRGHDYGVKIDIWSLGIMVMEMAEGDPPYMEFPPLRALFLITTKGIPPLKNAEKWSRDMNGFVARCLETIPDNRADSEELLQHPFMKIACENTDFAQLIADVRKLA</sequence>
<evidence type="ECO:0000313" key="13">
    <source>
        <dbReference type="Proteomes" id="UP000008076"/>
    </source>
</evidence>
<evidence type="ECO:0000256" key="7">
    <source>
        <dbReference type="ARBA" id="ARBA00047899"/>
    </source>
</evidence>
<organism evidence="13">
    <name type="scientific">Entamoeba dispar (strain ATCC PRA-260 / SAW760)</name>
    <dbReference type="NCBI Taxonomy" id="370354"/>
    <lineage>
        <taxon>Eukaryota</taxon>
        <taxon>Amoebozoa</taxon>
        <taxon>Evosea</taxon>
        <taxon>Archamoebae</taxon>
        <taxon>Mastigamoebida</taxon>
        <taxon>Entamoebidae</taxon>
        <taxon>Entamoeba</taxon>
    </lineage>
</organism>
<dbReference type="VEuPathDB" id="AmoebaDB:EDI_195570"/>
<dbReference type="InterPro" id="IPR051931">
    <property type="entry name" value="PAK3-like"/>
</dbReference>
<evidence type="ECO:0000256" key="6">
    <source>
        <dbReference type="ARBA" id="ARBA00022842"/>
    </source>
</evidence>
<dbReference type="InterPro" id="IPR000719">
    <property type="entry name" value="Prot_kinase_dom"/>
</dbReference>
<keyword evidence="6" id="KW-0460">Magnesium</keyword>
<dbReference type="Pfam" id="PF00069">
    <property type="entry name" value="Pkinase"/>
    <property type="match status" value="1"/>
</dbReference>
<dbReference type="InterPro" id="IPR011993">
    <property type="entry name" value="PH-like_dom_sf"/>
</dbReference>
<dbReference type="PROSITE" id="PS50011">
    <property type="entry name" value="PROTEIN_KINASE_DOM"/>
    <property type="match status" value="1"/>
</dbReference>
<dbReference type="Pfam" id="PF00169">
    <property type="entry name" value="PH"/>
    <property type="match status" value="1"/>
</dbReference>
<protein>
    <submittedName>
        <fullName evidence="12">Serine/threonine protein kinase, putative</fullName>
        <ecNumber evidence="12">2.7.11.1</ecNumber>
    </submittedName>
</protein>
<dbReference type="GO" id="GO:0004674">
    <property type="term" value="F:protein serine/threonine kinase activity"/>
    <property type="evidence" value="ECO:0007669"/>
    <property type="project" value="UniProtKB-KW"/>
</dbReference>
<accession>B0EL01</accession>
<dbReference type="CDD" id="cd06614">
    <property type="entry name" value="STKc_PAK"/>
    <property type="match status" value="1"/>
</dbReference>
<dbReference type="Gene3D" id="3.90.810.10">
    <property type="entry name" value="CRIB domain"/>
    <property type="match status" value="1"/>
</dbReference>
<keyword evidence="5 9" id="KW-0067">ATP-binding</keyword>
<dbReference type="SMART" id="SM00220">
    <property type="entry name" value="S_TKc"/>
    <property type="match status" value="1"/>
</dbReference>
<evidence type="ECO:0000256" key="8">
    <source>
        <dbReference type="ARBA" id="ARBA00048679"/>
    </source>
</evidence>
<evidence type="ECO:0000256" key="3">
    <source>
        <dbReference type="ARBA" id="ARBA00022679"/>
    </source>
</evidence>
<evidence type="ECO:0000256" key="5">
    <source>
        <dbReference type="ARBA" id="ARBA00022840"/>
    </source>
</evidence>
<feature type="domain" description="PH" evidence="10">
    <location>
        <begin position="24"/>
        <end position="119"/>
    </location>
</feature>
<feature type="binding site" evidence="9">
    <location>
        <position position="258"/>
    </location>
    <ligand>
        <name>ATP</name>
        <dbReference type="ChEBI" id="CHEBI:30616"/>
    </ligand>
</feature>
<keyword evidence="4 9" id="KW-0547">Nucleotide-binding</keyword>
<dbReference type="GO" id="GO:0005524">
    <property type="term" value="F:ATP binding"/>
    <property type="evidence" value="ECO:0007669"/>
    <property type="project" value="UniProtKB-UniRule"/>
</dbReference>
<dbReference type="PROSITE" id="PS00108">
    <property type="entry name" value="PROTEIN_KINASE_ST"/>
    <property type="match status" value="1"/>
</dbReference>
<dbReference type="Gene3D" id="2.30.29.30">
    <property type="entry name" value="Pleckstrin-homology domain (PH domain)/Phosphotyrosine-binding domain (PTB)"/>
    <property type="match status" value="1"/>
</dbReference>
<dbReference type="PROSITE" id="PS50003">
    <property type="entry name" value="PH_DOMAIN"/>
    <property type="match status" value="1"/>
</dbReference>
<dbReference type="FunFam" id="1.10.510.10:FF:000802">
    <property type="entry name" value="Serine/threonine protein kinase"/>
    <property type="match status" value="1"/>
</dbReference>
<dbReference type="PANTHER" id="PTHR45832">
    <property type="entry name" value="SERINE/THREONINE-PROTEIN KINASE SAMKA-RELATED-RELATED"/>
    <property type="match status" value="1"/>
</dbReference>
<evidence type="ECO:0000256" key="2">
    <source>
        <dbReference type="ARBA" id="ARBA00008874"/>
    </source>
</evidence>
<keyword evidence="13" id="KW-1185">Reference proteome</keyword>
<evidence type="ECO:0000256" key="4">
    <source>
        <dbReference type="ARBA" id="ARBA00022741"/>
    </source>
</evidence>
<evidence type="ECO:0000256" key="1">
    <source>
        <dbReference type="ARBA" id="ARBA00001946"/>
    </source>
</evidence>
<dbReference type="AlphaFoldDB" id="B0EL01"/>
<feature type="domain" description="Protein kinase" evidence="11">
    <location>
        <begin position="229"/>
        <end position="484"/>
    </location>
</feature>
<comment type="cofactor">
    <cofactor evidence="1">
        <name>Mg(2+)</name>
        <dbReference type="ChEBI" id="CHEBI:18420"/>
    </cofactor>
</comment>
<evidence type="ECO:0000259" key="11">
    <source>
        <dbReference type="PROSITE" id="PS50011"/>
    </source>
</evidence>
<dbReference type="OMA" id="DYCNANC"/>
<comment type="catalytic activity">
    <reaction evidence="8">
        <text>L-seryl-[protein] + ATP = O-phospho-L-seryl-[protein] + ADP + H(+)</text>
        <dbReference type="Rhea" id="RHEA:17989"/>
        <dbReference type="Rhea" id="RHEA-COMP:9863"/>
        <dbReference type="Rhea" id="RHEA-COMP:11604"/>
        <dbReference type="ChEBI" id="CHEBI:15378"/>
        <dbReference type="ChEBI" id="CHEBI:29999"/>
        <dbReference type="ChEBI" id="CHEBI:30616"/>
        <dbReference type="ChEBI" id="CHEBI:83421"/>
        <dbReference type="ChEBI" id="CHEBI:456216"/>
        <dbReference type="EC" id="2.7.11.1"/>
    </reaction>
</comment>
<dbReference type="EC" id="2.7.11.1" evidence="12"/>
<evidence type="ECO:0000256" key="9">
    <source>
        <dbReference type="PROSITE-ProRule" id="PRU10141"/>
    </source>
</evidence>